<keyword evidence="2" id="KW-0430">Lectin</keyword>
<evidence type="ECO:0000256" key="3">
    <source>
        <dbReference type="SAM" id="Phobius"/>
    </source>
</evidence>
<gene>
    <name evidence="5" type="ORF">J1N35_031880</name>
</gene>
<comment type="caution">
    <text evidence="5">The sequence shown here is derived from an EMBL/GenBank/DDBJ whole genome shotgun (WGS) entry which is preliminary data.</text>
</comment>
<evidence type="ECO:0000259" key="4">
    <source>
        <dbReference type="Pfam" id="PF00139"/>
    </source>
</evidence>
<reference evidence="5 6" key="1">
    <citation type="journal article" date="2021" name="Plant Biotechnol. J.">
        <title>Multi-omics assisted identification of the key and species-specific regulatory components of drought-tolerant mechanisms in Gossypium stocksii.</title>
        <authorList>
            <person name="Yu D."/>
            <person name="Ke L."/>
            <person name="Zhang D."/>
            <person name="Wu Y."/>
            <person name="Sun Y."/>
            <person name="Mei J."/>
            <person name="Sun J."/>
            <person name="Sun Y."/>
        </authorList>
    </citation>
    <scope>NUCLEOTIDE SEQUENCE [LARGE SCALE GENOMIC DNA]</scope>
    <source>
        <strain evidence="6">cv. E1</strain>
        <tissue evidence="5">Leaf</tissue>
    </source>
</reference>
<dbReference type="Pfam" id="PF00139">
    <property type="entry name" value="Lectin_legB"/>
    <property type="match status" value="1"/>
</dbReference>
<feature type="transmembrane region" description="Helical" evidence="3">
    <location>
        <begin position="77"/>
        <end position="100"/>
    </location>
</feature>
<dbReference type="EMBL" id="JAIQCV010000009">
    <property type="protein sequence ID" value="KAH1066893.1"/>
    <property type="molecule type" value="Genomic_DNA"/>
</dbReference>
<dbReference type="PANTHER" id="PTHR32401:SF51">
    <property type="entry name" value="NON-SPECIFIC SERINE_THREONINE PROTEIN KINASE"/>
    <property type="match status" value="1"/>
</dbReference>
<keyword evidence="3" id="KW-1133">Transmembrane helix</keyword>
<evidence type="ECO:0000256" key="2">
    <source>
        <dbReference type="ARBA" id="ARBA00022734"/>
    </source>
</evidence>
<organism evidence="5 6">
    <name type="scientific">Gossypium stocksii</name>
    <dbReference type="NCBI Taxonomy" id="47602"/>
    <lineage>
        <taxon>Eukaryota</taxon>
        <taxon>Viridiplantae</taxon>
        <taxon>Streptophyta</taxon>
        <taxon>Embryophyta</taxon>
        <taxon>Tracheophyta</taxon>
        <taxon>Spermatophyta</taxon>
        <taxon>Magnoliopsida</taxon>
        <taxon>eudicotyledons</taxon>
        <taxon>Gunneridae</taxon>
        <taxon>Pentapetalae</taxon>
        <taxon>rosids</taxon>
        <taxon>malvids</taxon>
        <taxon>Malvales</taxon>
        <taxon>Malvaceae</taxon>
        <taxon>Malvoideae</taxon>
        <taxon>Gossypium</taxon>
    </lineage>
</organism>
<dbReference type="AlphaFoldDB" id="A0A9D3ZV87"/>
<evidence type="ECO:0000313" key="5">
    <source>
        <dbReference type="EMBL" id="KAH1066893.1"/>
    </source>
</evidence>
<dbReference type="Proteomes" id="UP000828251">
    <property type="component" value="Unassembled WGS sequence"/>
</dbReference>
<dbReference type="PANTHER" id="PTHR32401">
    <property type="entry name" value="CONCANAVALIN A-LIKE LECTIN FAMILY PROTEIN"/>
    <property type="match status" value="1"/>
</dbReference>
<evidence type="ECO:0000256" key="1">
    <source>
        <dbReference type="ARBA" id="ARBA00007606"/>
    </source>
</evidence>
<accession>A0A9D3ZV87</accession>
<dbReference type="InterPro" id="IPR001220">
    <property type="entry name" value="Legume_lectin_dom"/>
</dbReference>
<sequence>MGSNKPSQPLLSTTVDLSNVFLDPMYVGFSSSTGEVVSSQYILGWSFSKIGKAQSLDYSKLPSLPRRKSKANGDLQIIIPVIVVIALLVTIFGGAFAYVVRRKTYEEIREDWEKEYSPQRFSFKDL</sequence>
<proteinExistence type="inferred from homology"/>
<dbReference type="GO" id="GO:0030246">
    <property type="term" value="F:carbohydrate binding"/>
    <property type="evidence" value="ECO:0007669"/>
    <property type="project" value="UniProtKB-KW"/>
</dbReference>
<dbReference type="InterPro" id="IPR050258">
    <property type="entry name" value="Leguminous_Lectin"/>
</dbReference>
<dbReference type="SUPFAM" id="SSF49899">
    <property type="entry name" value="Concanavalin A-like lectins/glucanases"/>
    <property type="match status" value="1"/>
</dbReference>
<comment type="similarity">
    <text evidence="1">Belongs to the leguminous lectin family.</text>
</comment>
<name>A0A9D3ZV87_9ROSI</name>
<protein>
    <recommendedName>
        <fullName evidence="4">Legume lectin domain-containing protein</fullName>
    </recommendedName>
</protein>
<dbReference type="InterPro" id="IPR013320">
    <property type="entry name" value="ConA-like_dom_sf"/>
</dbReference>
<dbReference type="Gene3D" id="2.60.120.200">
    <property type="match status" value="1"/>
</dbReference>
<keyword evidence="3" id="KW-0472">Membrane</keyword>
<evidence type="ECO:0000313" key="6">
    <source>
        <dbReference type="Proteomes" id="UP000828251"/>
    </source>
</evidence>
<feature type="domain" description="Legume lectin" evidence="4">
    <location>
        <begin position="4"/>
        <end position="62"/>
    </location>
</feature>
<keyword evidence="3" id="KW-0812">Transmembrane</keyword>
<dbReference type="OrthoDB" id="991216at2759"/>
<keyword evidence="6" id="KW-1185">Reference proteome</keyword>